<dbReference type="InterPro" id="IPR011990">
    <property type="entry name" value="TPR-like_helical_dom_sf"/>
</dbReference>
<dbReference type="PANTHER" id="PTHR47691">
    <property type="entry name" value="REGULATOR-RELATED"/>
    <property type="match status" value="1"/>
</dbReference>
<accession>A0ABW6ISL2</accession>
<dbReference type="PANTHER" id="PTHR47691:SF3">
    <property type="entry name" value="HTH-TYPE TRANSCRIPTIONAL REGULATOR RV0890C-RELATED"/>
    <property type="match status" value="1"/>
</dbReference>
<dbReference type="Proteomes" id="UP001600424">
    <property type="component" value="Unassembled WGS sequence"/>
</dbReference>
<sequence>MGASEGTAESPPGGGPSPVPAPAPDDRPVPVPVPATGPSPATATDPDGGPSPATATDPDGGPSPASATAPRPVPRTRLEGRATAGGRVYQAGRDLHLSEVHLHHGGPAGPLAVVEPVLPTGEAVAEVFVGRGVETGAVLAVLDPAVGATGMVVVSSVAGLAGIGKTALARSCAAEAVARGWYPGGAVFVDLNGYAPDPADRVMPAQVFAPMLHALGLRGPVDAAGAGQAAQYHRLLAERAAEGRPALLVLDNASGIEQTADLLPRSRVHRTLITSRHTLATRGSRTLELGTLAAADARTLVEEQYALLAPDGTGTRDDPEGTERLCRLCGHLPLALHIATALLARDPDRTPGELADELARAHRRLDVLDDGERAVRAAFELSYLRLTPEQALLFRLLPLNPGPHLATDTAARLVDVPEDDAVRLIRELARAHVVERAGPGLWRQHDLMRAYAIELLGRLGDDQAEASNRLLDHYVALAADAVTVLRTGPDHAPRAFHTPEEALDWFDREHPNIQAAISMAATFGDSDGAVRLQEGLIALYAHRRQTTEWEGAARSAERFAREADDVAGRSGALREVALALEAAGRADDTARAAETLLRFQRTVVRRARAAPGSLDCAELLEHALAAVAEGERLLGGRDEPLVRTLRMEVARAVAARRNGGAFEELGVRALREAAEPPPGSGRPQGEALAWAGMALQKLRFAGRIHNSEDDGEGVGLYAAERALAMIPPTTDPEEAESWREVCDVLARYAVESTTGGAEARASDEFTREEWWRTCLPAVARAHEIAAAACARIGDRAAQTDLLTGLADESFASGDYERAVGCRYRLAVAAVAAGDEAGEGEALAGVAHAALLLEHHQEAADAAERAVPLLLGSGLPAVAGRALAALANARHRLGDLAAALEAASRAVSLAHSADDPQGRAAALLVLGLAQRDTGAGADAHRSWAAALALTRALADPSFTARAEIFLISVGFPLAEP</sequence>
<dbReference type="InterPro" id="IPR027417">
    <property type="entry name" value="P-loop_NTPase"/>
</dbReference>
<organism evidence="2 3">
    <name type="scientific">Streptomyces wedmorensis</name>
    <dbReference type="NCBI Taxonomy" id="43759"/>
    <lineage>
        <taxon>Bacteria</taxon>
        <taxon>Bacillati</taxon>
        <taxon>Actinomycetota</taxon>
        <taxon>Actinomycetes</taxon>
        <taxon>Kitasatosporales</taxon>
        <taxon>Streptomycetaceae</taxon>
        <taxon>Streptomyces</taxon>
    </lineage>
</organism>
<keyword evidence="2" id="KW-0547">Nucleotide-binding</keyword>
<name>A0ABW6ISL2_STRWE</name>
<proteinExistence type="predicted"/>
<dbReference type="SUPFAM" id="SSF48452">
    <property type="entry name" value="TPR-like"/>
    <property type="match status" value="1"/>
</dbReference>
<dbReference type="EMBL" id="JBHTRV010000008">
    <property type="protein sequence ID" value="MFE5980608.1"/>
    <property type="molecule type" value="Genomic_DNA"/>
</dbReference>
<dbReference type="Gene3D" id="3.40.50.300">
    <property type="entry name" value="P-loop containing nucleotide triphosphate hydrolases"/>
    <property type="match status" value="1"/>
</dbReference>
<dbReference type="Gene3D" id="1.25.40.10">
    <property type="entry name" value="Tetratricopeptide repeat domain"/>
    <property type="match status" value="1"/>
</dbReference>
<keyword evidence="3" id="KW-1185">Reference proteome</keyword>
<dbReference type="PRINTS" id="PR00364">
    <property type="entry name" value="DISEASERSIST"/>
</dbReference>
<reference evidence="2 3" key="1">
    <citation type="submission" date="2024-09" db="EMBL/GenBank/DDBJ databases">
        <title>The Natural Products Discovery Center: Release of the First 8490 Sequenced Strains for Exploring Actinobacteria Biosynthetic Diversity.</title>
        <authorList>
            <person name="Kalkreuter E."/>
            <person name="Kautsar S.A."/>
            <person name="Yang D."/>
            <person name="Bader C.D."/>
            <person name="Teijaro C.N."/>
            <person name="Fluegel L."/>
            <person name="Davis C.M."/>
            <person name="Simpson J.R."/>
            <person name="Lauterbach L."/>
            <person name="Steele A.D."/>
            <person name="Gui C."/>
            <person name="Meng S."/>
            <person name="Li G."/>
            <person name="Viehrig K."/>
            <person name="Ye F."/>
            <person name="Su P."/>
            <person name="Kiefer A.F."/>
            <person name="Nichols A."/>
            <person name="Cepeda A.J."/>
            <person name="Yan W."/>
            <person name="Fan B."/>
            <person name="Jiang Y."/>
            <person name="Adhikari A."/>
            <person name="Zheng C.-J."/>
            <person name="Schuster L."/>
            <person name="Cowan T.M."/>
            <person name="Smanski M.J."/>
            <person name="Chevrette M.G."/>
            <person name="De Carvalho L.P.S."/>
            <person name="Shen B."/>
        </authorList>
    </citation>
    <scope>NUCLEOTIDE SEQUENCE [LARGE SCALE GENOMIC DNA]</scope>
    <source>
        <strain evidence="2 3">NPDC056472</strain>
    </source>
</reference>
<feature type="compositionally biased region" description="Low complexity" evidence="1">
    <location>
        <begin position="1"/>
        <end position="11"/>
    </location>
</feature>
<evidence type="ECO:0000313" key="2">
    <source>
        <dbReference type="EMBL" id="MFE5980608.1"/>
    </source>
</evidence>
<dbReference type="GO" id="GO:0005524">
    <property type="term" value="F:ATP binding"/>
    <property type="evidence" value="ECO:0007669"/>
    <property type="project" value="UniProtKB-KW"/>
</dbReference>
<evidence type="ECO:0000313" key="3">
    <source>
        <dbReference type="Proteomes" id="UP001600424"/>
    </source>
</evidence>
<dbReference type="SUPFAM" id="SSF52540">
    <property type="entry name" value="P-loop containing nucleoside triphosphate hydrolases"/>
    <property type="match status" value="1"/>
</dbReference>
<feature type="compositionally biased region" description="Pro residues" evidence="1">
    <location>
        <begin position="13"/>
        <end position="37"/>
    </location>
</feature>
<dbReference type="RefSeq" id="WP_386250869.1">
    <property type="nucleotide sequence ID" value="NZ_JBHTRV010000008.1"/>
</dbReference>
<evidence type="ECO:0000256" key="1">
    <source>
        <dbReference type="SAM" id="MobiDB-lite"/>
    </source>
</evidence>
<keyword evidence="2" id="KW-0067">ATP-binding</keyword>
<feature type="region of interest" description="Disordered" evidence="1">
    <location>
        <begin position="1"/>
        <end position="83"/>
    </location>
</feature>
<gene>
    <name evidence="2" type="ORF">ACFQ63_12950</name>
</gene>
<comment type="caution">
    <text evidence="2">The sequence shown here is derived from an EMBL/GenBank/DDBJ whole genome shotgun (WGS) entry which is preliminary data.</text>
</comment>
<protein>
    <submittedName>
        <fullName evidence="2">ATP-binding protein</fullName>
    </submittedName>
</protein>